<evidence type="ECO:0000313" key="3">
    <source>
        <dbReference type="EMBL" id="SDJ45500.1"/>
    </source>
</evidence>
<keyword evidence="1" id="KW-0472">Membrane</keyword>
<gene>
    <name evidence="3" type="ORF">SAMN04487993_103310</name>
</gene>
<proteinExistence type="predicted"/>
<dbReference type="InterPro" id="IPR009936">
    <property type="entry name" value="DUF1468"/>
</dbReference>
<dbReference type="EMBL" id="FNEJ01000033">
    <property type="protein sequence ID" value="SDJ45500.1"/>
    <property type="molecule type" value="Genomic_DNA"/>
</dbReference>
<feature type="transmembrane region" description="Helical" evidence="1">
    <location>
        <begin position="79"/>
        <end position="95"/>
    </location>
</feature>
<evidence type="ECO:0000256" key="1">
    <source>
        <dbReference type="SAM" id="Phobius"/>
    </source>
</evidence>
<keyword evidence="1" id="KW-1133">Transmembrane helix</keyword>
<feature type="transmembrane region" description="Helical" evidence="1">
    <location>
        <begin position="101"/>
        <end position="118"/>
    </location>
</feature>
<evidence type="ECO:0000259" key="2">
    <source>
        <dbReference type="Pfam" id="PF07331"/>
    </source>
</evidence>
<keyword evidence="1" id="KW-0812">Transmembrane</keyword>
<dbReference type="Pfam" id="PF07331">
    <property type="entry name" value="TctB"/>
    <property type="match status" value="1"/>
</dbReference>
<organism evidence="3 4">
    <name type="scientific">Salipiger marinus</name>
    <dbReference type="NCBI Taxonomy" id="555512"/>
    <lineage>
        <taxon>Bacteria</taxon>
        <taxon>Pseudomonadati</taxon>
        <taxon>Pseudomonadota</taxon>
        <taxon>Alphaproteobacteria</taxon>
        <taxon>Rhodobacterales</taxon>
        <taxon>Roseobacteraceae</taxon>
        <taxon>Salipiger</taxon>
    </lineage>
</organism>
<dbReference type="Proteomes" id="UP000199093">
    <property type="component" value="Unassembled WGS sequence"/>
</dbReference>
<protein>
    <submittedName>
        <fullName evidence="3">Tripartite tricarboxylate transporter TctB family protein</fullName>
    </submittedName>
</protein>
<dbReference type="RefSeq" id="WP_089851847.1">
    <property type="nucleotide sequence ID" value="NZ_FNEJ01000033.1"/>
</dbReference>
<accession>A0A1G8TXQ6</accession>
<dbReference type="AlphaFoldDB" id="A0A1G8TXQ6"/>
<dbReference type="STRING" id="555512.SAMN04487993_103310"/>
<sequence>MGERANLFRAGVLLPVFLLAVTTVYLAASFDIHTQFSGDGEMSPRSIPILAALLMYAALAVVLWTELREPSDSIALRDMARPALVVLATSAYIFLFRPLGYIPSTLAYSAVLLIIFRLETRRPHIFALYVIGVTATFYGLFAGIFGVRLPAMFEGLF</sequence>
<evidence type="ECO:0000313" key="4">
    <source>
        <dbReference type="Proteomes" id="UP000199093"/>
    </source>
</evidence>
<feature type="transmembrane region" description="Helical" evidence="1">
    <location>
        <begin position="7"/>
        <end position="27"/>
    </location>
</feature>
<feature type="transmembrane region" description="Helical" evidence="1">
    <location>
        <begin position="125"/>
        <end position="147"/>
    </location>
</feature>
<feature type="domain" description="DUF1468" evidence="2">
    <location>
        <begin position="16"/>
        <end position="150"/>
    </location>
</feature>
<reference evidence="3 4" key="1">
    <citation type="submission" date="2016-10" db="EMBL/GenBank/DDBJ databases">
        <authorList>
            <person name="de Groot N.N."/>
        </authorList>
    </citation>
    <scope>NUCLEOTIDE SEQUENCE [LARGE SCALE GENOMIC DNA]</scope>
    <source>
        <strain evidence="3 4">DSM 26424</strain>
    </source>
</reference>
<feature type="transmembrane region" description="Helical" evidence="1">
    <location>
        <begin position="47"/>
        <end position="67"/>
    </location>
</feature>
<keyword evidence="4" id="KW-1185">Reference proteome</keyword>
<dbReference type="OrthoDB" id="7347787at2"/>
<name>A0A1G8TXQ6_9RHOB</name>